<dbReference type="Pfam" id="PF02311">
    <property type="entry name" value="AraC_binding"/>
    <property type="match status" value="1"/>
</dbReference>
<dbReference type="EMBL" id="JAHZQA010000002">
    <property type="protein sequence ID" value="MBZ2127213.1"/>
    <property type="molecule type" value="Genomic_DNA"/>
</dbReference>
<comment type="caution">
    <text evidence="3">The sequence shown here is derived from an EMBL/GenBank/DDBJ whole genome shotgun (WGS) entry which is preliminary data.</text>
</comment>
<evidence type="ECO:0000313" key="6">
    <source>
        <dbReference type="Proteomes" id="UP000033375"/>
    </source>
</evidence>
<dbReference type="AlphaFoldDB" id="A0AAQ2WC36"/>
<dbReference type="GO" id="GO:0006355">
    <property type="term" value="P:regulation of DNA-templated transcription"/>
    <property type="evidence" value="ECO:0007669"/>
    <property type="project" value="InterPro"/>
</dbReference>
<accession>A0AAQ2WC36</accession>
<reference evidence="5" key="2">
    <citation type="submission" date="2021-07" db="EMBL/GenBank/DDBJ databases">
        <title>Occurrence of streptococci in the human mouth that bind to a non-human glycan.</title>
        <authorList>
            <person name="Cross B."/>
            <person name="Thamadilok S."/>
            <person name="Bensing B."/>
            <person name="Sasmal A."/>
            <person name="Khedri Z."/>
            <person name="Deng L."/>
            <person name="Yu H."/>
            <person name="Mehta A."/>
            <person name="Aluvathingal J."/>
            <person name="Nadendla S."/>
            <person name="Vickerman M."/>
            <person name="Chen X."/>
            <person name="Dewhirst F."/>
            <person name="Gill A."/>
            <person name="Lettrichova I."/>
            <person name="Diaz S."/>
            <person name="Gill S."/>
            <person name="Tettelin H."/>
            <person name="Iverson T."/>
            <person name="Sullam P."/>
            <person name="Varki A."/>
            <person name="Ruhl S."/>
        </authorList>
    </citation>
    <scope>NUCLEOTIDE SEQUENCE</scope>
    <source>
        <strain evidence="5">SK9</strain>
    </source>
</reference>
<dbReference type="GeneID" id="93787103"/>
<dbReference type="EMBL" id="JYGN01000003">
    <property type="protein sequence ID" value="KJQ64663.1"/>
    <property type="molecule type" value="Genomic_DNA"/>
</dbReference>
<evidence type="ECO:0000256" key="1">
    <source>
        <dbReference type="ARBA" id="ARBA00023125"/>
    </source>
</evidence>
<evidence type="ECO:0000313" key="5">
    <source>
        <dbReference type="EMBL" id="MBZ2127213.1"/>
    </source>
</evidence>
<dbReference type="InterPro" id="IPR014710">
    <property type="entry name" value="RmlC-like_jellyroll"/>
</dbReference>
<protein>
    <submittedName>
        <fullName evidence="5">Cupin domain-containing protein</fullName>
    </submittedName>
</protein>
<proteinExistence type="predicted"/>
<sequence length="96" mass="10855">MKFYKIDPSIDVVETPVEERGRLIRHLHLAKGKEIPEHKADALVTVVCLEGKVNFTALGETVQMLPGTFLTMEPNELHSLYGVEESHVLVIQQLIY</sequence>
<dbReference type="GO" id="GO:0003677">
    <property type="term" value="F:DNA binding"/>
    <property type="evidence" value="ECO:0007669"/>
    <property type="project" value="UniProtKB-KW"/>
</dbReference>
<reference evidence="6 7" key="1">
    <citation type="submission" date="2015-02" db="EMBL/GenBank/DDBJ databases">
        <title>Evolution of amylase-binding proteins of oral streptococcal species.</title>
        <authorList>
            <person name="Haase E.M."/>
        </authorList>
    </citation>
    <scope>NUCLEOTIDE SEQUENCE [LARGE SCALE GENOMIC DNA]</scope>
    <source>
        <strain evidence="3 7">G9B</strain>
        <strain evidence="4">NCTC 10712</strain>
        <strain evidence="6">UB10712</strain>
    </source>
</reference>
<dbReference type="Proteomes" id="UP000033375">
    <property type="component" value="Unassembled WGS sequence"/>
</dbReference>
<keyword evidence="1" id="KW-0238">DNA-binding</keyword>
<dbReference type="Gene3D" id="2.60.120.10">
    <property type="entry name" value="Jelly Rolls"/>
    <property type="match status" value="1"/>
</dbReference>
<dbReference type="RefSeq" id="WP_045502298.1">
    <property type="nucleotide sequence ID" value="NZ_CABEIT010000002.1"/>
</dbReference>
<dbReference type="SUPFAM" id="SSF51182">
    <property type="entry name" value="RmlC-like cupins"/>
    <property type="match status" value="1"/>
</dbReference>
<dbReference type="InterPro" id="IPR003313">
    <property type="entry name" value="AraC-bd"/>
</dbReference>
<dbReference type="InterPro" id="IPR011051">
    <property type="entry name" value="RmlC_Cupin_sf"/>
</dbReference>
<dbReference type="Proteomes" id="UP000826921">
    <property type="component" value="Unassembled WGS sequence"/>
</dbReference>
<evidence type="ECO:0000259" key="2">
    <source>
        <dbReference type="Pfam" id="PF02311"/>
    </source>
</evidence>
<evidence type="ECO:0000313" key="4">
    <source>
        <dbReference type="EMBL" id="KJQ64663.1"/>
    </source>
</evidence>
<evidence type="ECO:0000313" key="3">
    <source>
        <dbReference type="EMBL" id="KJQ58382.1"/>
    </source>
</evidence>
<gene>
    <name evidence="5" type="ORF">K1I74_03945</name>
    <name evidence="3" type="ORF">TZ86_00222</name>
    <name evidence="4" type="ORF">TZ88_00897</name>
</gene>
<dbReference type="EMBL" id="JYGL01000001">
    <property type="protein sequence ID" value="KJQ58382.1"/>
    <property type="molecule type" value="Genomic_DNA"/>
</dbReference>
<feature type="domain" description="AraC-type arabinose-binding/dimerisation" evidence="2">
    <location>
        <begin position="33"/>
        <end position="81"/>
    </location>
</feature>
<dbReference type="Proteomes" id="UP000033658">
    <property type="component" value="Unassembled WGS sequence"/>
</dbReference>
<evidence type="ECO:0000313" key="7">
    <source>
        <dbReference type="Proteomes" id="UP000033658"/>
    </source>
</evidence>
<name>A0AAQ2WC36_STRGN</name>
<dbReference type="CDD" id="cd02230">
    <property type="entry name" value="cupin_HP0902-like"/>
    <property type="match status" value="1"/>
</dbReference>
<organism evidence="3 7">
    <name type="scientific">Streptococcus gordonii</name>
    <dbReference type="NCBI Taxonomy" id="1302"/>
    <lineage>
        <taxon>Bacteria</taxon>
        <taxon>Bacillati</taxon>
        <taxon>Bacillota</taxon>
        <taxon>Bacilli</taxon>
        <taxon>Lactobacillales</taxon>
        <taxon>Streptococcaceae</taxon>
        <taxon>Streptococcus</taxon>
    </lineage>
</organism>